<dbReference type="GO" id="GO:0005525">
    <property type="term" value="F:GTP binding"/>
    <property type="evidence" value="ECO:0007669"/>
    <property type="project" value="UniProtKB-KW"/>
</dbReference>
<name>A0A507FK21_9FUNG</name>
<dbReference type="PROSITE" id="PS51883">
    <property type="entry name" value="OBG"/>
    <property type="match status" value="1"/>
</dbReference>
<evidence type="ECO:0000256" key="2">
    <source>
        <dbReference type="ARBA" id="ARBA00022741"/>
    </source>
</evidence>
<dbReference type="SUPFAM" id="SSF52540">
    <property type="entry name" value="P-loop containing nucleoside triphosphate hydrolases"/>
    <property type="match status" value="1"/>
</dbReference>
<dbReference type="InterPro" id="IPR045086">
    <property type="entry name" value="OBG_GTPase"/>
</dbReference>
<dbReference type="InterPro" id="IPR027417">
    <property type="entry name" value="P-loop_NTPase"/>
</dbReference>
<reference evidence="6 7" key="1">
    <citation type="journal article" date="2019" name="Sci. Rep.">
        <title>Comparative genomics of chytrid fungi reveal insights into the obligate biotrophic and pathogenic lifestyle of Synchytrium endobioticum.</title>
        <authorList>
            <person name="van de Vossenberg B.T.L.H."/>
            <person name="Warris S."/>
            <person name="Nguyen H.D.T."/>
            <person name="van Gent-Pelzer M.P.E."/>
            <person name="Joly D.L."/>
            <person name="van de Geest H.C."/>
            <person name="Bonants P.J.M."/>
            <person name="Smith D.S."/>
            <person name="Levesque C.A."/>
            <person name="van der Lee T.A.J."/>
        </authorList>
    </citation>
    <scope>NUCLEOTIDE SEQUENCE [LARGE SCALE GENOMIC DNA]</scope>
    <source>
        <strain evidence="6 7">CBS 675.73</strain>
    </source>
</reference>
<dbReference type="PROSITE" id="PS51710">
    <property type="entry name" value="G_OBG"/>
    <property type="match status" value="1"/>
</dbReference>
<dbReference type="InterPro" id="IPR006169">
    <property type="entry name" value="GTP1_OBG_dom"/>
</dbReference>
<dbReference type="PANTHER" id="PTHR11702:SF31">
    <property type="entry name" value="MITOCHONDRIAL RIBOSOME-ASSOCIATED GTPASE 2"/>
    <property type="match status" value="1"/>
</dbReference>
<evidence type="ECO:0000259" key="5">
    <source>
        <dbReference type="PROSITE" id="PS51883"/>
    </source>
</evidence>
<evidence type="ECO:0000256" key="1">
    <source>
        <dbReference type="ARBA" id="ARBA00007699"/>
    </source>
</evidence>
<dbReference type="Pfam" id="PF01926">
    <property type="entry name" value="MMR_HSR1"/>
    <property type="match status" value="1"/>
</dbReference>
<dbReference type="GO" id="GO:0003924">
    <property type="term" value="F:GTPase activity"/>
    <property type="evidence" value="ECO:0007669"/>
    <property type="project" value="InterPro"/>
</dbReference>
<dbReference type="GO" id="GO:0005739">
    <property type="term" value="C:mitochondrion"/>
    <property type="evidence" value="ECO:0007669"/>
    <property type="project" value="TreeGrafter"/>
</dbReference>
<dbReference type="GO" id="GO:0000287">
    <property type="term" value="F:magnesium ion binding"/>
    <property type="evidence" value="ECO:0007669"/>
    <property type="project" value="InterPro"/>
</dbReference>
<protein>
    <recommendedName>
        <fullName evidence="8">Obg family GTPase CgtA</fullName>
    </recommendedName>
</protein>
<dbReference type="InterPro" id="IPR031167">
    <property type="entry name" value="G_OBG"/>
</dbReference>
<dbReference type="OrthoDB" id="347018at2759"/>
<sequence length="484" mass="52613">MKHVVRRFHASNRILASNNVTQSGNFERTQATNHARQERKPSSFIDLKCVNAVSGAGGNGAIHFFKGLVNPIGPPCGGNGGRGGDVYVVASKEVTSLGGLLNRYRAVNGGGGDRQNKHGRDAPSMEIVVPVGTLVRQVDSLQEIALAKQMAMMPKEPEDAVPEQNAAPQTEDEVNPEIEEVLTEEELEEIEAATLAEQAKKRELKKERQLEFIQQHFIFRKDYVPHADRIKLLRSRIPPRLPPQPTVHLDLSRDGERHLIVRGGRGGFGNPHFSSNEIKGPGIASRGEMGSSIWLELELKTIADVGLVGLPNAGKSTFLSKVTNATPKIASYPFTTLNPYVGTIEYSDNHTITIADIPGLVAGAHLNVGLGHEFLRHVERSTVLVYIIDLGALDCASDFRVLRNELERYQTGLTLKPSLVVANKADLGPVAKENLAALQKEVAACAVADGKELVVIPVSARDEKNVGVALSHLRRLVAQTKKNE</sequence>
<dbReference type="GO" id="GO:0042254">
    <property type="term" value="P:ribosome biogenesis"/>
    <property type="evidence" value="ECO:0007669"/>
    <property type="project" value="UniProtKB-UniRule"/>
</dbReference>
<organism evidence="6 7">
    <name type="scientific">Chytriomyces confervae</name>
    <dbReference type="NCBI Taxonomy" id="246404"/>
    <lineage>
        <taxon>Eukaryota</taxon>
        <taxon>Fungi</taxon>
        <taxon>Fungi incertae sedis</taxon>
        <taxon>Chytridiomycota</taxon>
        <taxon>Chytridiomycota incertae sedis</taxon>
        <taxon>Chytridiomycetes</taxon>
        <taxon>Chytridiales</taxon>
        <taxon>Chytriomycetaceae</taxon>
        <taxon>Chytriomyces</taxon>
    </lineage>
</organism>
<gene>
    <name evidence="6" type="ORF">CcCBS67573_g02089</name>
</gene>
<dbReference type="SUPFAM" id="SSF82051">
    <property type="entry name" value="Obg GTP-binding protein N-terminal domain"/>
    <property type="match status" value="1"/>
</dbReference>
<proteinExistence type="inferred from homology"/>
<dbReference type="Proteomes" id="UP000320333">
    <property type="component" value="Unassembled WGS sequence"/>
</dbReference>
<evidence type="ECO:0000259" key="4">
    <source>
        <dbReference type="PROSITE" id="PS51710"/>
    </source>
</evidence>
<dbReference type="Gene3D" id="3.40.50.300">
    <property type="entry name" value="P-loop containing nucleotide triphosphate hydrolases"/>
    <property type="match status" value="1"/>
</dbReference>
<keyword evidence="7" id="KW-1185">Reference proteome</keyword>
<dbReference type="InterPro" id="IPR014100">
    <property type="entry name" value="GTP-bd_Obg/CgtA"/>
</dbReference>
<evidence type="ECO:0000313" key="7">
    <source>
        <dbReference type="Proteomes" id="UP000320333"/>
    </source>
</evidence>
<feature type="domain" description="OBG-type G" evidence="4">
    <location>
        <begin position="303"/>
        <end position="478"/>
    </location>
</feature>
<feature type="domain" description="Obg" evidence="5">
    <location>
        <begin position="42"/>
        <end position="302"/>
    </location>
</feature>
<evidence type="ECO:0000313" key="6">
    <source>
        <dbReference type="EMBL" id="TPX76613.1"/>
    </source>
</evidence>
<dbReference type="InterPro" id="IPR006073">
    <property type="entry name" value="GTP-bd"/>
</dbReference>
<dbReference type="PANTHER" id="PTHR11702">
    <property type="entry name" value="DEVELOPMENTALLY REGULATED GTP-BINDING PROTEIN-RELATED"/>
    <property type="match status" value="1"/>
</dbReference>
<dbReference type="AlphaFoldDB" id="A0A507FK21"/>
<dbReference type="InterPro" id="IPR036726">
    <property type="entry name" value="GTP1_OBG_dom_sf"/>
</dbReference>
<keyword evidence="3" id="KW-0342">GTP-binding</keyword>
<dbReference type="PIRSF" id="PIRSF002401">
    <property type="entry name" value="GTP_bd_Obg/CgtA"/>
    <property type="match status" value="1"/>
</dbReference>
<dbReference type="Gene3D" id="2.70.210.12">
    <property type="entry name" value="GTP1/OBG domain"/>
    <property type="match status" value="1"/>
</dbReference>
<dbReference type="EMBL" id="QEAP01000041">
    <property type="protein sequence ID" value="TPX76613.1"/>
    <property type="molecule type" value="Genomic_DNA"/>
</dbReference>
<accession>A0A507FK21</accession>
<comment type="caution">
    <text evidence="6">The sequence shown here is derived from an EMBL/GenBank/DDBJ whole genome shotgun (WGS) entry which is preliminary data.</text>
</comment>
<dbReference type="STRING" id="246404.A0A507FK21"/>
<keyword evidence="2" id="KW-0547">Nucleotide-binding</keyword>
<comment type="similarity">
    <text evidence="1">Belongs to the TRAFAC class OBG-HflX-like GTPase superfamily. OBG GTPase family.</text>
</comment>
<evidence type="ECO:0000256" key="3">
    <source>
        <dbReference type="ARBA" id="ARBA00023134"/>
    </source>
</evidence>
<dbReference type="PRINTS" id="PR00326">
    <property type="entry name" value="GTP1OBG"/>
</dbReference>
<dbReference type="Pfam" id="PF01018">
    <property type="entry name" value="GTP1_OBG"/>
    <property type="match status" value="2"/>
</dbReference>
<dbReference type="CDD" id="cd01898">
    <property type="entry name" value="Obg"/>
    <property type="match status" value="1"/>
</dbReference>
<evidence type="ECO:0008006" key="8">
    <source>
        <dbReference type="Google" id="ProtNLM"/>
    </source>
</evidence>